<dbReference type="Gramene" id="KOM50148">
    <property type="protein sequence ID" value="KOM50148"/>
    <property type="gene ID" value="LR48_Vigan08g097500"/>
</dbReference>
<name>A0A0L9V5B6_PHAAN</name>
<accession>A0A0L9V5B6</accession>
<sequence>MLKVTGLEFASFPYAVFISKVLHHFHIECVEESCETYGKRNIVDKISLHHMGLQHGANGNQDEEQALVGSSSTSFRPNLDNYDENKEDMEEVIENDGKDDDEESVPDESDDDIFLRDMI</sequence>
<organism evidence="2 3">
    <name type="scientific">Phaseolus angularis</name>
    <name type="common">Azuki bean</name>
    <name type="synonym">Vigna angularis</name>
    <dbReference type="NCBI Taxonomy" id="3914"/>
    <lineage>
        <taxon>Eukaryota</taxon>
        <taxon>Viridiplantae</taxon>
        <taxon>Streptophyta</taxon>
        <taxon>Embryophyta</taxon>
        <taxon>Tracheophyta</taxon>
        <taxon>Spermatophyta</taxon>
        <taxon>Magnoliopsida</taxon>
        <taxon>eudicotyledons</taxon>
        <taxon>Gunneridae</taxon>
        <taxon>Pentapetalae</taxon>
        <taxon>rosids</taxon>
        <taxon>fabids</taxon>
        <taxon>Fabales</taxon>
        <taxon>Fabaceae</taxon>
        <taxon>Papilionoideae</taxon>
        <taxon>50 kb inversion clade</taxon>
        <taxon>NPAAA clade</taxon>
        <taxon>indigoferoid/millettioid clade</taxon>
        <taxon>Phaseoleae</taxon>
        <taxon>Vigna</taxon>
    </lineage>
</organism>
<proteinExistence type="predicted"/>
<feature type="region of interest" description="Disordered" evidence="1">
    <location>
        <begin position="54"/>
        <end position="119"/>
    </location>
</feature>
<evidence type="ECO:0000313" key="3">
    <source>
        <dbReference type="Proteomes" id="UP000053144"/>
    </source>
</evidence>
<reference evidence="3" key="1">
    <citation type="journal article" date="2015" name="Proc. Natl. Acad. Sci. U.S.A.">
        <title>Genome sequencing of adzuki bean (Vigna angularis) provides insight into high starch and low fat accumulation and domestication.</title>
        <authorList>
            <person name="Yang K."/>
            <person name="Tian Z."/>
            <person name="Chen C."/>
            <person name="Luo L."/>
            <person name="Zhao B."/>
            <person name="Wang Z."/>
            <person name="Yu L."/>
            <person name="Li Y."/>
            <person name="Sun Y."/>
            <person name="Li W."/>
            <person name="Chen Y."/>
            <person name="Li Y."/>
            <person name="Zhang Y."/>
            <person name="Ai D."/>
            <person name="Zhao J."/>
            <person name="Shang C."/>
            <person name="Ma Y."/>
            <person name="Wu B."/>
            <person name="Wang M."/>
            <person name="Gao L."/>
            <person name="Sun D."/>
            <person name="Zhang P."/>
            <person name="Guo F."/>
            <person name="Wang W."/>
            <person name="Li Y."/>
            <person name="Wang J."/>
            <person name="Varshney R.K."/>
            <person name="Wang J."/>
            <person name="Ling H.Q."/>
            <person name="Wan P."/>
        </authorList>
    </citation>
    <scope>NUCLEOTIDE SEQUENCE</scope>
    <source>
        <strain evidence="3">cv. Jingnong 6</strain>
    </source>
</reference>
<evidence type="ECO:0000256" key="1">
    <source>
        <dbReference type="SAM" id="MobiDB-lite"/>
    </source>
</evidence>
<gene>
    <name evidence="2" type="ORF">LR48_Vigan08g097500</name>
</gene>
<dbReference type="Proteomes" id="UP000053144">
    <property type="component" value="Chromosome 8"/>
</dbReference>
<evidence type="ECO:0000313" key="2">
    <source>
        <dbReference type="EMBL" id="KOM50148.1"/>
    </source>
</evidence>
<feature type="compositionally biased region" description="Acidic residues" evidence="1">
    <location>
        <begin position="81"/>
        <end position="112"/>
    </location>
</feature>
<dbReference type="AlphaFoldDB" id="A0A0L9V5B6"/>
<protein>
    <submittedName>
        <fullName evidence="2">Uncharacterized protein</fullName>
    </submittedName>
</protein>
<dbReference type="EMBL" id="CM003378">
    <property type="protein sequence ID" value="KOM50148.1"/>
    <property type="molecule type" value="Genomic_DNA"/>
</dbReference>